<gene>
    <name evidence="7" type="primary">chuR</name>
    <name evidence="7" type="ORF">NCTC10719_01171</name>
</gene>
<dbReference type="PROSITE" id="PS51918">
    <property type="entry name" value="RADICAL_SAM"/>
    <property type="match status" value="1"/>
</dbReference>
<dbReference type="InterPro" id="IPR023867">
    <property type="entry name" value="Sulphatase_maturase_rSAM"/>
</dbReference>
<keyword evidence="1" id="KW-0949">S-adenosyl-L-methionine</keyword>
<protein>
    <submittedName>
        <fullName evidence="7">Radical SAM additional 4Fe4S-binding domain protein</fullName>
        <ecNumber evidence="7">1.1.99.-</ecNumber>
    </submittedName>
</protein>
<dbReference type="InterPro" id="IPR007197">
    <property type="entry name" value="rSAM"/>
</dbReference>
<comment type="similarity">
    <text evidence="5">Belongs to the radical SAM superfamily. Anaerobic sulfatase-maturating enzyme family.</text>
</comment>
<dbReference type="GO" id="GO:0046872">
    <property type="term" value="F:metal ion binding"/>
    <property type="evidence" value="ECO:0007669"/>
    <property type="project" value="UniProtKB-KW"/>
</dbReference>
<evidence type="ECO:0000256" key="4">
    <source>
        <dbReference type="ARBA" id="ARBA00023014"/>
    </source>
</evidence>
<dbReference type="SFLD" id="SFLDG01067">
    <property type="entry name" value="SPASM/twitch_domain_containing"/>
    <property type="match status" value="1"/>
</dbReference>
<feature type="domain" description="Radical SAM core" evidence="6">
    <location>
        <begin position="52"/>
        <end position="247"/>
    </location>
</feature>
<dbReference type="InterPro" id="IPR013785">
    <property type="entry name" value="Aldolase_TIM"/>
</dbReference>
<dbReference type="GO" id="GO:0051536">
    <property type="term" value="F:iron-sulfur cluster binding"/>
    <property type="evidence" value="ECO:0007669"/>
    <property type="project" value="UniProtKB-KW"/>
</dbReference>
<dbReference type="PANTHER" id="PTHR43273">
    <property type="entry name" value="ANAEROBIC SULFATASE-MATURATING ENZYME HOMOLOG ASLB-RELATED"/>
    <property type="match status" value="1"/>
</dbReference>
<dbReference type="SFLD" id="SFLDG01384">
    <property type="entry name" value="thioether_bond_formation_requi"/>
    <property type="match status" value="1"/>
</dbReference>
<dbReference type="PANTHER" id="PTHR43273:SF3">
    <property type="entry name" value="ANAEROBIC SULFATASE-MATURATING ENZYME HOMOLOG ASLB-RELATED"/>
    <property type="match status" value="1"/>
</dbReference>
<evidence type="ECO:0000313" key="7">
    <source>
        <dbReference type="EMBL" id="SQB59462.1"/>
    </source>
</evidence>
<dbReference type="InterPro" id="IPR058240">
    <property type="entry name" value="rSAM_sf"/>
</dbReference>
<dbReference type="SFLD" id="SFLDG01386">
    <property type="entry name" value="main_SPASM_domain-containing"/>
    <property type="match status" value="1"/>
</dbReference>
<dbReference type="SFLD" id="SFLDS00029">
    <property type="entry name" value="Radical_SAM"/>
    <property type="match status" value="1"/>
</dbReference>
<evidence type="ECO:0000256" key="3">
    <source>
        <dbReference type="ARBA" id="ARBA00023004"/>
    </source>
</evidence>
<accession>A0A2X2XUS3</accession>
<dbReference type="EC" id="1.1.99.-" evidence="7"/>
<dbReference type="Gene3D" id="3.20.20.70">
    <property type="entry name" value="Aldolase class I"/>
    <property type="match status" value="1"/>
</dbReference>
<proteinExistence type="inferred from homology"/>
<reference evidence="7 8" key="1">
    <citation type="submission" date="2018-06" db="EMBL/GenBank/DDBJ databases">
        <authorList>
            <consortium name="Pathogen Informatics"/>
            <person name="Doyle S."/>
        </authorList>
    </citation>
    <scope>NUCLEOTIDE SEQUENCE [LARGE SCALE GENOMIC DNA]</scope>
    <source>
        <strain evidence="7 8">NCTC10719</strain>
    </source>
</reference>
<evidence type="ECO:0000256" key="5">
    <source>
        <dbReference type="ARBA" id="ARBA00023601"/>
    </source>
</evidence>
<dbReference type="EMBL" id="UAWG01000005">
    <property type="protein sequence ID" value="SQB59462.1"/>
    <property type="molecule type" value="Genomic_DNA"/>
</dbReference>
<evidence type="ECO:0000256" key="2">
    <source>
        <dbReference type="ARBA" id="ARBA00022723"/>
    </source>
</evidence>
<organism evidence="7 8">
    <name type="scientific">Clostridium perfringens</name>
    <dbReference type="NCBI Taxonomy" id="1502"/>
    <lineage>
        <taxon>Bacteria</taxon>
        <taxon>Bacillati</taxon>
        <taxon>Bacillota</taxon>
        <taxon>Clostridia</taxon>
        <taxon>Eubacteriales</taxon>
        <taxon>Clostridiaceae</taxon>
        <taxon>Clostridium</taxon>
    </lineage>
</organism>
<name>A0A2X2XUS3_CLOPF</name>
<keyword evidence="2" id="KW-0479">Metal-binding</keyword>
<sequence length="418" mass="48654">MLKKIRIKDELFAFDSETFDFFEVTEKDEITEKGESIGNDNEEEKKSDVFNDSGLNRLTLNMSNMCNLNCKYCYANGGNYNRPNKIMSRESFNNILNDLKNRNIKKIREVKFFGGEPTINNNLIVEALEILSKDYDVDKYMIVTNGTLLTKDFITECLKYNCYFAISLDGPEDINDFLRGKETFNTVINNLNSLFDDTFKKRVELLCTFTPYHLKNGYSKETLSNFFKELGFKYTITKVGSDKVDFKFIEQNSTVDVFNDIDKSLNCILKNTDDKNINSYVYEFMLAIAYGQKALKFCDELIEDFNLSYDYNGDPYICYRFWGKNEYNLNNKGYRSSYDKINNKNNKLKCKSCWAKNICILCPANVLEGAIDKELGVYDCNCKKEIYYEYILKNFIGLIIDGKSDILIQNFESFVKVV</sequence>
<dbReference type="CDD" id="cd01335">
    <property type="entry name" value="Radical_SAM"/>
    <property type="match status" value="1"/>
</dbReference>
<dbReference type="Proteomes" id="UP000249986">
    <property type="component" value="Unassembled WGS sequence"/>
</dbReference>
<keyword evidence="3" id="KW-0408">Iron</keyword>
<dbReference type="AlphaFoldDB" id="A0A2X2XUS3"/>
<dbReference type="RefSeq" id="WP_003453354.1">
    <property type="nucleotide sequence ID" value="NZ_CATNWJ010000014.1"/>
</dbReference>
<keyword evidence="7" id="KW-0560">Oxidoreductase</keyword>
<dbReference type="SUPFAM" id="SSF102114">
    <property type="entry name" value="Radical SAM enzymes"/>
    <property type="match status" value="1"/>
</dbReference>
<dbReference type="GO" id="GO:0016491">
    <property type="term" value="F:oxidoreductase activity"/>
    <property type="evidence" value="ECO:0007669"/>
    <property type="project" value="UniProtKB-KW"/>
</dbReference>
<dbReference type="Pfam" id="PF04055">
    <property type="entry name" value="Radical_SAM"/>
    <property type="match status" value="1"/>
</dbReference>
<evidence type="ECO:0000256" key="1">
    <source>
        <dbReference type="ARBA" id="ARBA00022691"/>
    </source>
</evidence>
<evidence type="ECO:0000313" key="8">
    <source>
        <dbReference type="Proteomes" id="UP000249986"/>
    </source>
</evidence>
<keyword evidence="4" id="KW-0411">Iron-sulfur</keyword>
<evidence type="ECO:0000259" key="6">
    <source>
        <dbReference type="PROSITE" id="PS51918"/>
    </source>
</evidence>